<evidence type="ECO:0000313" key="2">
    <source>
        <dbReference type="EMBL" id="MBM6575278.1"/>
    </source>
</evidence>
<evidence type="ECO:0000256" key="1">
    <source>
        <dbReference type="SAM" id="Phobius"/>
    </source>
</evidence>
<feature type="transmembrane region" description="Helical" evidence="1">
    <location>
        <begin position="25"/>
        <end position="43"/>
    </location>
</feature>
<dbReference type="PRINTS" id="PR00949">
    <property type="entry name" value="TYPE3IMAPROT"/>
</dbReference>
<feature type="transmembrane region" description="Helical" evidence="1">
    <location>
        <begin position="49"/>
        <end position="68"/>
    </location>
</feature>
<protein>
    <submittedName>
        <fullName evidence="2">FHIPEP family type III secretion protein</fullName>
    </submittedName>
</protein>
<feature type="transmembrane region" description="Helical" evidence="1">
    <location>
        <begin position="286"/>
        <end position="306"/>
    </location>
</feature>
<evidence type="ECO:0000313" key="3">
    <source>
        <dbReference type="Proteomes" id="UP000763641"/>
    </source>
</evidence>
<keyword evidence="1" id="KW-0472">Membrane</keyword>
<dbReference type="PIRSF" id="PIRSF005419">
    <property type="entry name" value="FlhA"/>
    <property type="match status" value="1"/>
</dbReference>
<keyword evidence="1" id="KW-1133">Transmembrane helix</keyword>
<reference evidence="2 3" key="1">
    <citation type="submission" date="2020-12" db="EMBL/GenBank/DDBJ databases">
        <title>Sphingomonas sp.</title>
        <authorList>
            <person name="Kim M.K."/>
        </authorList>
    </citation>
    <scope>NUCLEOTIDE SEQUENCE [LARGE SCALE GENOMIC DNA]</scope>
    <source>
        <strain evidence="2 3">BT552</strain>
    </source>
</reference>
<feature type="transmembrane region" description="Helical" evidence="1">
    <location>
        <begin position="240"/>
        <end position="266"/>
    </location>
</feature>
<feature type="transmembrane region" description="Helical" evidence="1">
    <location>
        <begin position="207"/>
        <end position="228"/>
    </location>
</feature>
<dbReference type="Gene3D" id="3.40.50.12790">
    <property type="entry name" value="FHIPEP family, domain 4"/>
    <property type="match status" value="1"/>
</dbReference>
<feature type="transmembrane region" description="Helical" evidence="1">
    <location>
        <begin position="121"/>
        <end position="140"/>
    </location>
</feature>
<gene>
    <name evidence="2" type="ORF">ILT43_02765</name>
</gene>
<dbReference type="PANTHER" id="PTHR30161:SF2">
    <property type="entry name" value="INVASION PROTEIN INVA"/>
    <property type="match status" value="1"/>
</dbReference>
<keyword evidence="3" id="KW-1185">Reference proteome</keyword>
<dbReference type="PANTHER" id="PTHR30161">
    <property type="entry name" value="FLAGELLAR EXPORT PROTEIN, MEMBRANE FLHA SUBUNIT-RELATED"/>
    <property type="match status" value="1"/>
</dbReference>
<dbReference type="EMBL" id="JAFEMC010000001">
    <property type="protein sequence ID" value="MBM6575278.1"/>
    <property type="molecule type" value="Genomic_DNA"/>
</dbReference>
<comment type="caution">
    <text evidence="2">The sequence shown here is derived from an EMBL/GenBank/DDBJ whole genome shotgun (WGS) entry which is preliminary data.</text>
</comment>
<feature type="transmembrane region" description="Helical" evidence="1">
    <location>
        <begin position="80"/>
        <end position="101"/>
    </location>
</feature>
<keyword evidence="1" id="KW-0812">Transmembrane</keyword>
<dbReference type="InterPro" id="IPR001712">
    <property type="entry name" value="T3SS_FHIPEP"/>
</dbReference>
<dbReference type="Proteomes" id="UP000763641">
    <property type="component" value="Unassembled WGS sequence"/>
</dbReference>
<sequence>MSVERYLASQDTVPRTGLFARIADLALPMGAVSIIALMILPLPTLLVDLLVGINITFGVMLLMTTLYIRGPLDFSSFPSILLVSTLFRLSLSVATTRMILIDGHAGNIIQTFGQMVVGGNIVVGLVVFLIITVVQFIVIAKGAERVAEVAARFSLDSMPGKQLSIDSDLRSGLIDKDDARRRRRTLEQESKLHGSLDGAMKFVKGDAIASIVIVVVNLIGGLAVGVMQQGMALGDATHKYSILTIGEGLVAQIPALLGAMAAGLMVTRATDDEDDANLGQVMHRQLVANPRVLLFVGATAFLMALVPGFPTLVFLFLGFSLILGGALLHPKLQPHLMRHIAPLRSQVMRGREPERLATMHTAPALPRPVVPLLLELRGARPTQSEEVALSQRLGASLDALQHRSGVPLPRLAIHFLDPEAPPSWRLLAFELGVAGGPMDDLGDVADTVPDQVRRLLPRFLGVQEAVTLLNRVGETYPEVVKEAVRAIPSARIAEILRRLAEEEVSIRNMRDVLEGMTEAAGQERDMARIADLTRIALKRYLMDQIARDGTVRALVVKPELETRLRDSIRLVDGVERVALPPDVARELVSTILATAEATQADALVTSYEVRRATRKLIEPDIWNLPVLAFNELTPTTRIEIIGQIGLPAVTLADPSAGAVATTESE</sequence>
<dbReference type="Pfam" id="PF00771">
    <property type="entry name" value="FHIPEP"/>
    <property type="match status" value="2"/>
</dbReference>
<proteinExistence type="predicted"/>
<dbReference type="Gene3D" id="1.10.8.540">
    <property type="entry name" value="FHIPEP family, domain 3"/>
    <property type="match status" value="1"/>
</dbReference>
<dbReference type="RefSeq" id="WP_204194032.1">
    <property type="nucleotide sequence ID" value="NZ_JAFEMC010000001.1"/>
</dbReference>
<name>A0ABS2D316_9SPHN</name>
<accession>A0ABS2D316</accession>
<dbReference type="InterPro" id="IPR042193">
    <property type="entry name" value="FHIPEP_3"/>
</dbReference>
<organism evidence="2 3">
    <name type="scientific">Sphingomonas longa</name>
    <dbReference type="NCBI Taxonomy" id="2778730"/>
    <lineage>
        <taxon>Bacteria</taxon>
        <taxon>Pseudomonadati</taxon>
        <taxon>Pseudomonadota</taxon>
        <taxon>Alphaproteobacteria</taxon>
        <taxon>Sphingomonadales</taxon>
        <taxon>Sphingomonadaceae</taxon>
        <taxon>Sphingomonas</taxon>
    </lineage>
</organism>
<dbReference type="InterPro" id="IPR042196">
    <property type="entry name" value="FHIPEP_4"/>
</dbReference>